<feature type="region of interest" description="Disordered" evidence="1">
    <location>
        <begin position="120"/>
        <end position="141"/>
    </location>
</feature>
<gene>
    <name evidence="3" type="ORF">FOE78_14985</name>
</gene>
<evidence type="ECO:0000256" key="2">
    <source>
        <dbReference type="SAM" id="Phobius"/>
    </source>
</evidence>
<proteinExistence type="predicted"/>
<dbReference type="KEGG" id="mik:FOE78_14985"/>
<dbReference type="OrthoDB" id="5193039at2"/>
<name>A0A516Q0U2_9ACTN</name>
<dbReference type="AlphaFoldDB" id="A0A516Q0U2"/>
<evidence type="ECO:0000256" key="1">
    <source>
        <dbReference type="SAM" id="MobiDB-lite"/>
    </source>
</evidence>
<keyword evidence="2" id="KW-0812">Transmembrane</keyword>
<reference evidence="3 4" key="1">
    <citation type="submission" date="2019-07" db="EMBL/GenBank/DDBJ databases">
        <title>Microlunatus dokdonensis sp. nov. isolated from the rhizospheric soil of the wild plant Elymus tsukushiensis.</title>
        <authorList>
            <person name="Ghim S.-Y."/>
            <person name="Hwang Y.-J."/>
            <person name="Son J.-S."/>
            <person name="Shin J.-H."/>
        </authorList>
    </citation>
    <scope>NUCLEOTIDE SEQUENCE [LARGE SCALE GENOMIC DNA]</scope>
    <source>
        <strain evidence="3 4">KUDC0627</strain>
    </source>
</reference>
<feature type="compositionally biased region" description="Basic residues" evidence="1">
    <location>
        <begin position="1"/>
        <end position="10"/>
    </location>
</feature>
<dbReference type="Proteomes" id="UP000319263">
    <property type="component" value="Chromosome"/>
</dbReference>
<dbReference type="RefSeq" id="WP_143987016.1">
    <property type="nucleotide sequence ID" value="NZ_CP041692.1"/>
</dbReference>
<sequence length="141" mass="14786">MPTQHTRKRSFLSGRKMPRLSGPAASGDPINEPDSMAKGMAILSYIVGGIVVYGGLGYLASHFLHLTFLLPIGLFIGVGLSLYLIIVRYGDLGSDSTAALVAKKKATEADWALRAGRPERLVPTNAAGSSASGNRGEDTVG</sequence>
<feature type="transmembrane region" description="Helical" evidence="2">
    <location>
        <begin position="66"/>
        <end position="86"/>
    </location>
</feature>
<evidence type="ECO:0000313" key="3">
    <source>
        <dbReference type="EMBL" id="QDP97055.1"/>
    </source>
</evidence>
<protein>
    <submittedName>
        <fullName evidence="3">AtpZ/AtpI family protein</fullName>
    </submittedName>
</protein>
<evidence type="ECO:0000313" key="4">
    <source>
        <dbReference type="Proteomes" id="UP000319263"/>
    </source>
</evidence>
<dbReference type="EMBL" id="CP041692">
    <property type="protein sequence ID" value="QDP97055.1"/>
    <property type="molecule type" value="Genomic_DNA"/>
</dbReference>
<feature type="region of interest" description="Disordered" evidence="1">
    <location>
        <begin position="1"/>
        <end position="31"/>
    </location>
</feature>
<keyword evidence="2" id="KW-0472">Membrane</keyword>
<feature type="transmembrane region" description="Helical" evidence="2">
    <location>
        <begin position="42"/>
        <end position="60"/>
    </location>
</feature>
<organism evidence="3 4">
    <name type="scientific">Microlunatus elymi</name>
    <dbReference type="NCBI Taxonomy" id="2596828"/>
    <lineage>
        <taxon>Bacteria</taxon>
        <taxon>Bacillati</taxon>
        <taxon>Actinomycetota</taxon>
        <taxon>Actinomycetes</taxon>
        <taxon>Propionibacteriales</taxon>
        <taxon>Propionibacteriaceae</taxon>
        <taxon>Microlunatus</taxon>
    </lineage>
</organism>
<keyword evidence="2" id="KW-1133">Transmembrane helix</keyword>
<accession>A0A516Q0U2</accession>
<keyword evidence="4" id="KW-1185">Reference proteome</keyword>